<dbReference type="Proteomes" id="UP001290861">
    <property type="component" value="Unassembled WGS sequence"/>
</dbReference>
<reference evidence="1 2" key="1">
    <citation type="journal article" date="2024" name="Appl. Environ. Microbiol.">
        <title>Pontiella agarivorans sp. nov., a novel marine anaerobic bacterium capable of degrading macroalgal polysaccharides and fixing nitrogen.</title>
        <authorList>
            <person name="Liu N."/>
            <person name="Kivenson V."/>
            <person name="Peng X."/>
            <person name="Cui Z."/>
            <person name="Lankiewicz T.S."/>
            <person name="Gosselin K.M."/>
            <person name="English C.J."/>
            <person name="Blair E.M."/>
            <person name="O'Malley M.A."/>
            <person name="Valentine D.L."/>
        </authorList>
    </citation>
    <scope>NUCLEOTIDE SEQUENCE [LARGE SCALE GENOMIC DNA]</scope>
    <source>
        <strain evidence="1 2">NLcol2</strain>
    </source>
</reference>
<evidence type="ECO:0008006" key="3">
    <source>
        <dbReference type="Google" id="ProtNLM"/>
    </source>
</evidence>
<comment type="caution">
    <text evidence="1">The sequence shown here is derived from an EMBL/GenBank/DDBJ whole genome shotgun (WGS) entry which is preliminary data.</text>
</comment>
<name>A0ABU5MW54_9BACT</name>
<dbReference type="SUPFAM" id="SSF102546">
    <property type="entry name" value="RbsD-like"/>
    <property type="match status" value="1"/>
</dbReference>
<dbReference type="PROSITE" id="PS51257">
    <property type="entry name" value="PROKAR_LIPOPROTEIN"/>
    <property type="match status" value="1"/>
</dbReference>
<evidence type="ECO:0000313" key="1">
    <source>
        <dbReference type="EMBL" id="MDZ8118461.1"/>
    </source>
</evidence>
<evidence type="ECO:0000313" key="2">
    <source>
        <dbReference type="Proteomes" id="UP001290861"/>
    </source>
</evidence>
<dbReference type="RefSeq" id="WP_322608261.1">
    <property type="nucleotide sequence ID" value="NZ_JARVCO010000008.1"/>
</dbReference>
<dbReference type="InterPro" id="IPR023750">
    <property type="entry name" value="RbsD-like_sf"/>
</dbReference>
<keyword evidence="2" id="KW-1185">Reference proteome</keyword>
<gene>
    <name evidence="1" type="ORF">P9H32_07430</name>
</gene>
<protein>
    <recommendedName>
        <fullName evidence="3">D-ribose pyranase</fullName>
    </recommendedName>
</protein>
<proteinExistence type="predicted"/>
<organism evidence="1 2">
    <name type="scientific">Pontiella agarivorans</name>
    <dbReference type="NCBI Taxonomy" id="3038953"/>
    <lineage>
        <taxon>Bacteria</taxon>
        <taxon>Pseudomonadati</taxon>
        <taxon>Kiritimatiellota</taxon>
        <taxon>Kiritimatiellia</taxon>
        <taxon>Kiritimatiellales</taxon>
        <taxon>Pontiellaceae</taxon>
        <taxon>Pontiella</taxon>
    </lineage>
</organism>
<accession>A0ABU5MW54</accession>
<dbReference type="EMBL" id="JARVCO010000008">
    <property type="protein sequence ID" value="MDZ8118461.1"/>
    <property type="molecule type" value="Genomic_DNA"/>
</dbReference>
<dbReference type="Gene3D" id="3.40.1650.10">
    <property type="entry name" value="RbsD-like domain"/>
    <property type="match status" value="1"/>
</dbReference>
<sequence length="179" mass="19867">MNKRIQMGVVGCAVLLGGCASAPTWKKTVEDRLPEYGHRNWIVVADSAYPKQSAPGIETIFTDAGQIEVLEAVLKAVDAAEHVQPVIMLDAELDAVTERVATGVDDYRAGLKELFSSREIKIMKHDDIIRQLDAGSKLFNVLLLKTNMTIPYTSVFIKLDCGYWSAEKEAQLRETLELE</sequence>